<dbReference type="AlphaFoldDB" id="A0A7S3Z6K7"/>
<dbReference type="GO" id="GO:1990966">
    <property type="term" value="P:ATP generation from poly-ADP-D-ribose"/>
    <property type="evidence" value="ECO:0007669"/>
    <property type="project" value="TreeGrafter"/>
</dbReference>
<feature type="domain" description="PARG catalytic Macro" evidence="2">
    <location>
        <begin position="2"/>
        <end position="187"/>
    </location>
</feature>
<gene>
    <name evidence="3" type="ORF">LGLO00237_LOCUS25072</name>
</gene>
<dbReference type="GO" id="GO:0006282">
    <property type="term" value="P:regulation of DNA repair"/>
    <property type="evidence" value="ECO:0007669"/>
    <property type="project" value="InterPro"/>
</dbReference>
<dbReference type="GO" id="GO:0004649">
    <property type="term" value="F:poly(ADP-ribose) glycohydrolase activity"/>
    <property type="evidence" value="ECO:0007669"/>
    <property type="project" value="InterPro"/>
</dbReference>
<dbReference type="PANTHER" id="PTHR12837">
    <property type="entry name" value="POLY ADP-RIBOSE GLYCOHYDROLASE"/>
    <property type="match status" value="1"/>
</dbReference>
<dbReference type="Pfam" id="PF05028">
    <property type="entry name" value="PARG_cat_C"/>
    <property type="match status" value="1"/>
</dbReference>
<reference evidence="3" key="1">
    <citation type="submission" date="2021-01" db="EMBL/GenBank/DDBJ databases">
        <authorList>
            <person name="Corre E."/>
            <person name="Pelletier E."/>
            <person name="Niang G."/>
            <person name="Scheremetjew M."/>
            <person name="Finn R."/>
            <person name="Kale V."/>
            <person name="Holt S."/>
            <person name="Cochrane G."/>
            <person name="Meng A."/>
            <person name="Brown T."/>
            <person name="Cohen L."/>
        </authorList>
    </citation>
    <scope>NUCLEOTIDE SEQUENCE</scope>
    <source>
        <strain evidence="3">CCCM811</strain>
    </source>
</reference>
<evidence type="ECO:0000256" key="1">
    <source>
        <dbReference type="SAM" id="MobiDB-lite"/>
    </source>
</evidence>
<feature type="region of interest" description="Disordered" evidence="1">
    <location>
        <begin position="61"/>
        <end position="93"/>
    </location>
</feature>
<dbReference type="EMBL" id="HBIV01035126">
    <property type="protein sequence ID" value="CAE0673368.1"/>
    <property type="molecule type" value="Transcribed_RNA"/>
</dbReference>
<dbReference type="GO" id="GO:0005634">
    <property type="term" value="C:nucleus"/>
    <property type="evidence" value="ECO:0007669"/>
    <property type="project" value="TreeGrafter"/>
</dbReference>
<proteinExistence type="predicted"/>
<evidence type="ECO:0000259" key="2">
    <source>
        <dbReference type="Pfam" id="PF05028"/>
    </source>
</evidence>
<dbReference type="GO" id="GO:0005975">
    <property type="term" value="P:carbohydrate metabolic process"/>
    <property type="evidence" value="ECO:0007669"/>
    <property type="project" value="InterPro"/>
</dbReference>
<dbReference type="InterPro" id="IPR046372">
    <property type="entry name" value="PARG_cat_C"/>
</dbReference>
<dbReference type="GO" id="GO:0005737">
    <property type="term" value="C:cytoplasm"/>
    <property type="evidence" value="ECO:0007669"/>
    <property type="project" value="TreeGrafter"/>
</dbReference>
<evidence type="ECO:0000313" key="3">
    <source>
        <dbReference type="EMBL" id="CAE0673368.1"/>
    </source>
</evidence>
<dbReference type="PANTHER" id="PTHR12837:SF0">
    <property type="entry name" value="POLY(ADP-RIBOSE) GLYCOHYDROLASE"/>
    <property type="match status" value="1"/>
</dbReference>
<dbReference type="GO" id="GO:0009225">
    <property type="term" value="P:nucleotide-sugar metabolic process"/>
    <property type="evidence" value="ECO:0007669"/>
    <property type="project" value="TreeGrafter"/>
</dbReference>
<sequence length="246" mass="27281">MFSCRPALKVAMLISPCLREDEIVFMRGARPYSEYTGYLDTFRFVGDSEHLKTWVRTYGKDSKSSAPVKTELTPVPDNQGLKDKKSAPPPSRQFPPEVIAIDAIVATGAKYEFMQKTINRDVDKAWLGFGGGFDDLKTKRSGPISTGMWGCGAFGGNPTLKFLQQIMAAAEVGRTLYFSTFKNRTLESQFTQLHEKLRANKVTVGQLYKAIVSYKSTLGSPSQIGTASFFHRPDVAKHVSKHLGLN</sequence>
<organism evidence="3">
    <name type="scientific">Lotharella globosa</name>
    <dbReference type="NCBI Taxonomy" id="91324"/>
    <lineage>
        <taxon>Eukaryota</taxon>
        <taxon>Sar</taxon>
        <taxon>Rhizaria</taxon>
        <taxon>Cercozoa</taxon>
        <taxon>Chlorarachniophyceae</taxon>
        <taxon>Lotharella</taxon>
    </lineage>
</organism>
<protein>
    <recommendedName>
        <fullName evidence="2">PARG catalytic Macro domain-containing protein</fullName>
    </recommendedName>
</protein>
<name>A0A7S3Z6K7_9EUKA</name>
<dbReference type="InterPro" id="IPR007724">
    <property type="entry name" value="Poly_GlycHdrlase"/>
</dbReference>
<accession>A0A7S3Z6K7</accession>